<dbReference type="Proteomes" id="UP000004001">
    <property type="component" value="Unassembled WGS sequence"/>
</dbReference>
<evidence type="ECO:0000313" key="3">
    <source>
        <dbReference type="EMBL" id="EFA98454.1"/>
    </source>
</evidence>
<protein>
    <recommendedName>
        <fullName evidence="2">Tyrosine-protein kinase G-rich domain-containing protein</fullName>
    </recommendedName>
</protein>
<dbReference type="PANTHER" id="PTHR32309">
    <property type="entry name" value="TYROSINE-PROTEIN KINASE"/>
    <property type="match status" value="1"/>
</dbReference>
<evidence type="ECO:0000256" key="1">
    <source>
        <dbReference type="SAM" id="Phobius"/>
    </source>
</evidence>
<dbReference type="Pfam" id="PF13807">
    <property type="entry name" value="GNVR"/>
    <property type="match status" value="1"/>
</dbReference>
<evidence type="ECO:0000259" key="2">
    <source>
        <dbReference type="Pfam" id="PF13807"/>
    </source>
</evidence>
<feature type="domain" description="Tyrosine-protein kinase G-rich" evidence="2">
    <location>
        <begin position="205"/>
        <end position="274"/>
    </location>
</feature>
<dbReference type="GO" id="GO:0005886">
    <property type="term" value="C:plasma membrane"/>
    <property type="evidence" value="ECO:0007669"/>
    <property type="project" value="TreeGrafter"/>
</dbReference>
<dbReference type="AlphaFoldDB" id="D1VWV5"/>
<sequence>MGAIAASFGINTEALETSDAITPLLYPDLLNDNGFISGLFNIKVCTLDGKIKTDYYTYIEKYQQYPWWTKFGDRIKRTFHKEEKKDTKNTTKNPYHLTKKDDGILNAIRKGITLKIDKKTGAINISTTAQDPLICKTIADSVREHLQQFITRYRTNKAREDVQYFRKLTEDAKRAYEKQRKLYGSYSDANMDVMLESFISKRNDLENEMQLRYNNYTTYQNQLQTAIAKVQEKTPAFTIIKGAEVPLKPIAPKRMIFVLVMTILGFVATSVYVLRDIIIPKSKQ</sequence>
<keyword evidence="1" id="KW-1133">Transmembrane helix</keyword>
<reference evidence="3 4" key="1">
    <citation type="submission" date="2009-12" db="EMBL/GenBank/DDBJ databases">
        <title>Genome Sequence of Prevotella timonensis CRIS 5C-B1.</title>
        <authorList>
            <person name="Durkin A.S."/>
            <person name="Madupu R."/>
            <person name="Torralba M."/>
            <person name="Methe B."/>
            <person name="Sutton G."/>
            <person name="Strausberg R.L."/>
            <person name="Nelson K.E."/>
        </authorList>
    </citation>
    <scope>NUCLEOTIDE SEQUENCE [LARGE SCALE GENOMIC DNA]</scope>
    <source>
        <strain evidence="3 4">CRIS 5C-B1</strain>
    </source>
</reference>
<dbReference type="EMBL" id="ADEF01000005">
    <property type="protein sequence ID" value="EFA98454.1"/>
    <property type="molecule type" value="Genomic_DNA"/>
</dbReference>
<proteinExistence type="predicted"/>
<accession>D1VWV5</accession>
<feature type="transmembrane region" description="Helical" evidence="1">
    <location>
        <begin position="255"/>
        <end position="274"/>
    </location>
</feature>
<evidence type="ECO:0000313" key="4">
    <source>
        <dbReference type="Proteomes" id="UP000004001"/>
    </source>
</evidence>
<keyword evidence="4" id="KW-1185">Reference proteome</keyword>
<dbReference type="GO" id="GO:0004713">
    <property type="term" value="F:protein tyrosine kinase activity"/>
    <property type="evidence" value="ECO:0007669"/>
    <property type="project" value="TreeGrafter"/>
</dbReference>
<dbReference type="InterPro" id="IPR050445">
    <property type="entry name" value="Bact_polysacc_biosynth/exp"/>
</dbReference>
<keyword evidence="1" id="KW-0812">Transmembrane</keyword>
<gene>
    <name evidence="3" type="ORF">HMPREF9019_2233</name>
</gene>
<comment type="caution">
    <text evidence="3">The sequence shown here is derived from an EMBL/GenBank/DDBJ whole genome shotgun (WGS) entry which is preliminary data.</text>
</comment>
<organism evidence="3 4">
    <name type="scientific">Hoylesella timonensis CRIS 5C-B1</name>
    <dbReference type="NCBI Taxonomy" id="679189"/>
    <lineage>
        <taxon>Bacteria</taxon>
        <taxon>Pseudomonadati</taxon>
        <taxon>Bacteroidota</taxon>
        <taxon>Bacteroidia</taxon>
        <taxon>Bacteroidales</taxon>
        <taxon>Prevotellaceae</taxon>
        <taxon>Hoylesella</taxon>
    </lineage>
</organism>
<dbReference type="eggNOG" id="COG3206">
    <property type="taxonomic scope" value="Bacteria"/>
</dbReference>
<dbReference type="PANTHER" id="PTHR32309:SF13">
    <property type="entry name" value="FERRIC ENTEROBACTIN TRANSPORT PROTEIN FEPE"/>
    <property type="match status" value="1"/>
</dbReference>
<keyword evidence="1" id="KW-0472">Membrane</keyword>
<dbReference type="InterPro" id="IPR032807">
    <property type="entry name" value="GNVR"/>
</dbReference>
<name>D1VWV5_9BACT</name>